<feature type="domain" description="Rieske" evidence="5">
    <location>
        <begin position="6"/>
        <end position="112"/>
    </location>
</feature>
<dbReference type="PANTHER" id="PTHR40261:SF1">
    <property type="entry name" value="RIESKE DOMAIN-CONTAINING PROTEIN"/>
    <property type="match status" value="1"/>
</dbReference>
<keyword evidence="1" id="KW-0001">2Fe-2S</keyword>
<dbReference type="EMBL" id="QPGA01000034">
    <property type="protein sequence ID" value="RDE49726.1"/>
    <property type="molecule type" value="Genomic_DNA"/>
</dbReference>
<evidence type="ECO:0000256" key="2">
    <source>
        <dbReference type="ARBA" id="ARBA00022723"/>
    </source>
</evidence>
<comment type="caution">
    <text evidence="6">The sequence shown here is derived from an EMBL/GenBank/DDBJ whole genome shotgun (WGS) entry which is preliminary data.</text>
</comment>
<keyword evidence="3" id="KW-0408">Iron</keyword>
<accession>A0A369XLE0</accession>
<proteinExistence type="predicted"/>
<keyword evidence="4" id="KW-0411">Iron-sulfur</keyword>
<evidence type="ECO:0000256" key="4">
    <source>
        <dbReference type="ARBA" id="ARBA00023014"/>
    </source>
</evidence>
<name>A0A369XLE0_9PROT</name>
<reference evidence="6 7" key="1">
    <citation type="submission" date="2018-05" db="EMBL/GenBank/DDBJ databases">
        <title>Integrated omic analyses show evidence that a Ca. Accumulibacter phosphatis strain performs denitrification under micro-aerobic conditions.</title>
        <authorList>
            <person name="Camejo P.Y."/>
            <person name="Katherine M.D."/>
            <person name="Daniel N.R."/>
        </authorList>
    </citation>
    <scope>NUCLEOTIDE SEQUENCE [LARGE SCALE GENOMIC DNA]</scope>
    <source>
        <strain evidence="6">UW-LDO-IC</strain>
    </source>
</reference>
<dbReference type="GO" id="GO:0051537">
    <property type="term" value="F:2 iron, 2 sulfur cluster binding"/>
    <property type="evidence" value="ECO:0007669"/>
    <property type="project" value="UniProtKB-KW"/>
</dbReference>
<dbReference type="PROSITE" id="PS51296">
    <property type="entry name" value="RIESKE"/>
    <property type="match status" value="1"/>
</dbReference>
<evidence type="ECO:0000259" key="5">
    <source>
        <dbReference type="PROSITE" id="PS51296"/>
    </source>
</evidence>
<dbReference type="InterPro" id="IPR036922">
    <property type="entry name" value="Rieske_2Fe-2S_sf"/>
</dbReference>
<dbReference type="Pfam" id="PF00355">
    <property type="entry name" value="Rieske"/>
    <property type="match status" value="1"/>
</dbReference>
<dbReference type="GO" id="GO:0046872">
    <property type="term" value="F:metal ion binding"/>
    <property type="evidence" value="ECO:0007669"/>
    <property type="project" value="UniProtKB-KW"/>
</dbReference>
<dbReference type="SUPFAM" id="SSF50022">
    <property type="entry name" value="ISP domain"/>
    <property type="match status" value="1"/>
</dbReference>
<keyword evidence="2" id="KW-0479">Metal-binding</keyword>
<evidence type="ECO:0000313" key="6">
    <source>
        <dbReference type="EMBL" id="RDE49726.1"/>
    </source>
</evidence>
<sequence length="119" mass="13073">MAANQRLICLSADLIDGGAGVRFTVRSDESEEPAFAVRFRGRVAAYLNRCGHVAVELDWQPNEFFDDSKLYLICATHGALYSPQDGRCLGGRCNGRGLTPLAIEERDGAIYYTPSEQEA</sequence>
<organism evidence="6 7">
    <name type="scientific">Candidatus Accumulibacter meliphilus</name>
    <dbReference type="NCBI Taxonomy" id="2211374"/>
    <lineage>
        <taxon>Bacteria</taxon>
        <taxon>Pseudomonadati</taxon>
        <taxon>Pseudomonadota</taxon>
        <taxon>Betaproteobacteria</taxon>
        <taxon>Candidatus Accumulibacter</taxon>
    </lineage>
</organism>
<dbReference type="InterPro" id="IPR017941">
    <property type="entry name" value="Rieske_2Fe-2S"/>
</dbReference>
<dbReference type="AlphaFoldDB" id="A0A369XLE0"/>
<protein>
    <submittedName>
        <fullName evidence="6">Rieske (2Fe-2S) protein</fullName>
    </submittedName>
</protein>
<gene>
    <name evidence="6" type="ORF">DVS81_15255</name>
</gene>
<evidence type="ECO:0000313" key="7">
    <source>
        <dbReference type="Proteomes" id="UP000253831"/>
    </source>
</evidence>
<dbReference type="PANTHER" id="PTHR40261">
    <property type="match status" value="1"/>
</dbReference>
<evidence type="ECO:0000256" key="1">
    <source>
        <dbReference type="ARBA" id="ARBA00022714"/>
    </source>
</evidence>
<dbReference type="Proteomes" id="UP000253831">
    <property type="component" value="Unassembled WGS sequence"/>
</dbReference>
<dbReference type="Gene3D" id="2.102.10.10">
    <property type="entry name" value="Rieske [2Fe-2S] iron-sulphur domain"/>
    <property type="match status" value="1"/>
</dbReference>
<evidence type="ECO:0000256" key="3">
    <source>
        <dbReference type="ARBA" id="ARBA00023004"/>
    </source>
</evidence>